<protein>
    <recommendedName>
        <fullName evidence="6">C3H1-type domain-containing protein</fullName>
    </recommendedName>
</protein>
<proteinExistence type="predicted"/>
<dbReference type="EMBL" id="UPTC01002989">
    <property type="protein sequence ID" value="VBB34054.1"/>
    <property type="molecule type" value="Genomic_DNA"/>
</dbReference>
<evidence type="ECO:0000256" key="1">
    <source>
        <dbReference type="ARBA" id="ARBA00022723"/>
    </source>
</evidence>
<accession>A0A498SQF9</accession>
<dbReference type="PROSITE" id="PS50103">
    <property type="entry name" value="ZF_C3H1"/>
    <property type="match status" value="2"/>
</dbReference>
<dbReference type="SMART" id="SM00356">
    <property type="entry name" value="ZnF_C3H1"/>
    <property type="match status" value="2"/>
</dbReference>
<dbReference type="InterPro" id="IPR036855">
    <property type="entry name" value="Znf_CCCH_sf"/>
</dbReference>
<dbReference type="InterPro" id="IPR045877">
    <property type="entry name" value="ZFP36-like"/>
</dbReference>
<dbReference type="STRING" id="6277.A0A498SQF9"/>
<feature type="domain" description="C3H1-type" evidence="6">
    <location>
        <begin position="80"/>
        <end position="108"/>
    </location>
</feature>
<dbReference type="GO" id="GO:0008270">
    <property type="term" value="F:zinc ion binding"/>
    <property type="evidence" value="ECO:0007669"/>
    <property type="project" value="UniProtKB-KW"/>
</dbReference>
<dbReference type="AlphaFoldDB" id="A0A498SQF9"/>
<reference evidence="7 8" key="1">
    <citation type="submission" date="2018-08" db="EMBL/GenBank/DDBJ databases">
        <authorList>
            <person name="Laetsch R D."/>
            <person name="Stevens L."/>
            <person name="Kumar S."/>
            <person name="Blaxter L. M."/>
        </authorList>
    </citation>
    <scope>NUCLEOTIDE SEQUENCE [LARGE SCALE GENOMIC DNA]</scope>
</reference>
<keyword evidence="2" id="KW-0677">Repeat</keyword>
<dbReference type="Pfam" id="PF00642">
    <property type="entry name" value="zf-CCCH"/>
    <property type="match status" value="2"/>
</dbReference>
<dbReference type="GO" id="GO:0003729">
    <property type="term" value="F:mRNA binding"/>
    <property type="evidence" value="ECO:0007669"/>
    <property type="project" value="InterPro"/>
</dbReference>
<evidence type="ECO:0000313" key="8">
    <source>
        <dbReference type="Proteomes" id="UP000276991"/>
    </source>
</evidence>
<dbReference type="GO" id="GO:0043186">
    <property type="term" value="C:P granule"/>
    <property type="evidence" value="ECO:0007669"/>
    <property type="project" value="UniProtKB-ARBA"/>
</dbReference>
<evidence type="ECO:0000256" key="4">
    <source>
        <dbReference type="ARBA" id="ARBA00022833"/>
    </source>
</evidence>
<evidence type="ECO:0000313" key="7">
    <source>
        <dbReference type="EMBL" id="VBB34054.1"/>
    </source>
</evidence>
<dbReference type="Gene3D" id="6.10.250.3220">
    <property type="match status" value="1"/>
</dbReference>
<dbReference type="PANTHER" id="PTHR12547">
    <property type="entry name" value="CCCH ZINC FINGER/TIS11-RELATED"/>
    <property type="match status" value="1"/>
</dbReference>
<dbReference type="InterPro" id="IPR000571">
    <property type="entry name" value="Znf_CCCH"/>
</dbReference>
<feature type="zinc finger region" description="C3H1-type" evidence="5">
    <location>
        <begin position="80"/>
        <end position="108"/>
    </location>
</feature>
<dbReference type="GO" id="GO:0010468">
    <property type="term" value="P:regulation of gene expression"/>
    <property type="evidence" value="ECO:0007669"/>
    <property type="project" value="UniProtKB-ARBA"/>
</dbReference>
<feature type="zinc finger region" description="C3H1-type" evidence="5">
    <location>
        <begin position="41"/>
        <end position="69"/>
    </location>
</feature>
<keyword evidence="4 5" id="KW-0862">Zinc</keyword>
<keyword evidence="3 5" id="KW-0863">Zinc-finger</keyword>
<evidence type="ECO:0000256" key="5">
    <source>
        <dbReference type="PROSITE-ProRule" id="PRU00723"/>
    </source>
</evidence>
<evidence type="ECO:0000259" key="6">
    <source>
        <dbReference type="PROSITE" id="PS50103"/>
    </source>
</evidence>
<dbReference type="SUPFAM" id="SSF90229">
    <property type="entry name" value="CCCH zinc finger"/>
    <property type="match status" value="2"/>
</dbReference>
<keyword evidence="8" id="KW-1185">Reference proteome</keyword>
<dbReference type="PANTHER" id="PTHR12547:SF18">
    <property type="entry name" value="PROTEIN TIS11"/>
    <property type="match status" value="1"/>
</dbReference>
<evidence type="ECO:0000256" key="3">
    <source>
        <dbReference type="ARBA" id="ARBA00022771"/>
    </source>
</evidence>
<name>A0A498SQF9_ACAVI</name>
<dbReference type="Proteomes" id="UP000276991">
    <property type="component" value="Unassembled WGS sequence"/>
</dbReference>
<dbReference type="FunFam" id="4.10.1000.10:FF:000003">
    <property type="entry name" value="Zinc finger CCCH domain-containing protein"/>
    <property type="match status" value="1"/>
</dbReference>
<dbReference type="OrthoDB" id="410307at2759"/>
<dbReference type="Gene3D" id="4.10.1000.10">
    <property type="entry name" value="Zinc finger, CCCH-type"/>
    <property type="match status" value="1"/>
</dbReference>
<feature type="non-terminal residue" evidence="7">
    <location>
        <position position="1"/>
    </location>
</feature>
<dbReference type="GO" id="GO:0051252">
    <property type="term" value="P:regulation of RNA metabolic process"/>
    <property type="evidence" value="ECO:0007669"/>
    <property type="project" value="UniProtKB-ARBA"/>
</dbReference>
<organism evidence="7 8">
    <name type="scientific">Acanthocheilonema viteae</name>
    <name type="common">Filarial nematode worm</name>
    <name type="synonym">Dipetalonema viteae</name>
    <dbReference type="NCBI Taxonomy" id="6277"/>
    <lineage>
        <taxon>Eukaryota</taxon>
        <taxon>Metazoa</taxon>
        <taxon>Ecdysozoa</taxon>
        <taxon>Nematoda</taxon>
        <taxon>Chromadorea</taxon>
        <taxon>Rhabditida</taxon>
        <taxon>Spirurina</taxon>
        <taxon>Spiruromorpha</taxon>
        <taxon>Filarioidea</taxon>
        <taxon>Onchocercidae</taxon>
        <taxon>Acanthocheilonema</taxon>
    </lineage>
</organism>
<gene>
    <name evidence="7" type="ORF">NAV_LOCUS8845</name>
</gene>
<evidence type="ECO:0000256" key="2">
    <source>
        <dbReference type="ARBA" id="ARBA00022737"/>
    </source>
</evidence>
<keyword evidence="1 5" id="KW-0479">Metal-binding</keyword>
<feature type="domain" description="C3H1-type" evidence="6">
    <location>
        <begin position="41"/>
        <end position="69"/>
    </location>
</feature>
<sequence length="246" mass="28259">KRELALSGDSKARVYSNSRIWQMLTDVEREQLRKERHKISTYKTSLCRVFRKTGQCGYGEACIFAHGEEELRLPPTDHPKYKTQLCNKFIKWNYCPYGDRCQFIHKRYNENMRFTGVMKMGDSKSVRNNISHIESFSVEHMNTRSMSSPVALGRNLLLAEQSGFCHSVAGPVFNQTGNTEHFIETTNNKNTGNIVYRDQPLEATGPVMSNSILNQVNSVDNDNFLEWLDEQLKKMLVSASEGIFET</sequence>